<reference evidence="1" key="2">
    <citation type="journal article" date="2024" name="Plant">
        <title>Genomic evolution and insights into agronomic trait innovations of Sesamum species.</title>
        <authorList>
            <person name="Miao H."/>
            <person name="Wang L."/>
            <person name="Qu L."/>
            <person name="Liu H."/>
            <person name="Sun Y."/>
            <person name="Le M."/>
            <person name="Wang Q."/>
            <person name="Wei S."/>
            <person name="Zheng Y."/>
            <person name="Lin W."/>
            <person name="Duan Y."/>
            <person name="Cao H."/>
            <person name="Xiong S."/>
            <person name="Wang X."/>
            <person name="Wei L."/>
            <person name="Li C."/>
            <person name="Ma Q."/>
            <person name="Ju M."/>
            <person name="Zhao R."/>
            <person name="Li G."/>
            <person name="Mu C."/>
            <person name="Tian Q."/>
            <person name="Mei H."/>
            <person name="Zhang T."/>
            <person name="Gao T."/>
            <person name="Zhang H."/>
        </authorList>
    </citation>
    <scope>NUCLEOTIDE SEQUENCE</scope>
    <source>
        <strain evidence="1">K16</strain>
    </source>
</reference>
<organism evidence="1 2">
    <name type="scientific">Sesamum angolense</name>
    <dbReference type="NCBI Taxonomy" id="2727404"/>
    <lineage>
        <taxon>Eukaryota</taxon>
        <taxon>Viridiplantae</taxon>
        <taxon>Streptophyta</taxon>
        <taxon>Embryophyta</taxon>
        <taxon>Tracheophyta</taxon>
        <taxon>Spermatophyta</taxon>
        <taxon>Magnoliopsida</taxon>
        <taxon>eudicotyledons</taxon>
        <taxon>Gunneridae</taxon>
        <taxon>Pentapetalae</taxon>
        <taxon>asterids</taxon>
        <taxon>lamiids</taxon>
        <taxon>Lamiales</taxon>
        <taxon>Pedaliaceae</taxon>
        <taxon>Sesamum</taxon>
    </lineage>
</organism>
<dbReference type="AlphaFoldDB" id="A0AAE2C2M8"/>
<reference evidence="1" key="1">
    <citation type="submission" date="2020-06" db="EMBL/GenBank/DDBJ databases">
        <authorList>
            <person name="Li T."/>
            <person name="Hu X."/>
            <person name="Zhang T."/>
            <person name="Song X."/>
            <person name="Zhang H."/>
            <person name="Dai N."/>
            <person name="Sheng W."/>
            <person name="Hou X."/>
            <person name="Wei L."/>
        </authorList>
    </citation>
    <scope>NUCLEOTIDE SEQUENCE</scope>
    <source>
        <strain evidence="1">K16</strain>
        <tissue evidence="1">Leaf</tissue>
    </source>
</reference>
<proteinExistence type="predicted"/>
<sequence>MGSTVCELLSINYILQEFDIFVSSPIPFHCDNKDAIRITENPVFHERTKHLDIDCHLVRDYFKRGLILPCHILSAQQVADLFTKALPAAPFCRLLSKLGMLSHAPT</sequence>
<name>A0AAE2C2M8_9LAMI</name>
<dbReference type="PANTHER" id="PTHR11439:SF465">
    <property type="entry name" value="REVERSE TRANSCRIPTASE TY1_COPIA-TYPE DOMAIN-CONTAINING PROTEIN"/>
    <property type="match status" value="1"/>
</dbReference>
<gene>
    <name evidence="1" type="ORF">Sango_0676300</name>
</gene>
<dbReference type="Proteomes" id="UP001289374">
    <property type="component" value="Unassembled WGS sequence"/>
</dbReference>
<dbReference type="EMBL" id="JACGWL010000003">
    <property type="protein sequence ID" value="KAK4406698.1"/>
    <property type="molecule type" value="Genomic_DNA"/>
</dbReference>
<evidence type="ECO:0000313" key="2">
    <source>
        <dbReference type="Proteomes" id="UP001289374"/>
    </source>
</evidence>
<accession>A0AAE2C2M8</accession>
<keyword evidence="2" id="KW-1185">Reference proteome</keyword>
<comment type="caution">
    <text evidence="1">The sequence shown here is derived from an EMBL/GenBank/DDBJ whole genome shotgun (WGS) entry which is preliminary data.</text>
</comment>
<evidence type="ECO:0000313" key="1">
    <source>
        <dbReference type="EMBL" id="KAK4406698.1"/>
    </source>
</evidence>
<dbReference type="CDD" id="cd09272">
    <property type="entry name" value="RNase_HI_RT_Ty1"/>
    <property type="match status" value="1"/>
</dbReference>
<protein>
    <submittedName>
        <fullName evidence="1">Copia protein</fullName>
    </submittedName>
</protein>
<dbReference type="PANTHER" id="PTHR11439">
    <property type="entry name" value="GAG-POL-RELATED RETROTRANSPOSON"/>
    <property type="match status" value="1"/>
</dbReference>